<dbReference type="Gene3D" id="3.30.300.30">
    <property type="match status" value="1"/>
</dbReference>
<feature type="domain" description="AMP-binding enzyme C-terminal" evidence="2">
    <location>
        <begin position="488"/>
        <end position="559"/>
    </location>
</feature>
<name>A0ABQ1BN87_9MYCO</name>
<sequence length="572" mass="62362">MRKVNTDTRQFYEELGYPAIWLDEADQYQSDDSYVVFDPVWAEELPRIPEQTVDVIIRRNAQQRPTAPALVYLGRTLSYGEFNELVGRAAAVLRSSGVRSGDVVAVMVPTSAMHWVLFFALARLGAVHCGVNVMYRADEIRFLLEDSKPRVVVCLDALLPEVMRAVSAHTPETLFTVSITDLAASDFTPYPGLDAWWSASRQPATSVPALLREMTHADPLWEPAPVTDVHQDIGQIVYTAGTTGRPKGVLQTHYNLIHNAITHTLAMPAVATPVTVSVLPLFHTGGFFVYSLPTFVRGGTVIPRPLFEPNDFLKCVQQHGVNVLFGPPTLYTALLGRGVDPAQLSSVRICATGAAPIPAELPGQWKAMTGLDLHGGWGMSELNSLGTFNALPGKQTPGTLGVPVVGEVRITVEGGVAPRMRAGDIEFRGLQVSRGYLGRNAETQASFGADGWLRTGDIGYIDDADALHYVDRKKDLLVVSGYNVSPTEIEAVLLRHPKICDVAVIGQHDPYRGEVPVAFVVGDIAADDVETYSRAHLAAMKVPRRVHVVDALPKNAMGKTLKRELRSHEAVQ</sequence>
<dbReference type="Gene3D" id="3.40.50.12780">
    <property type="entry name" value="N-terminal domain of ligase-like"/>
    <property type="match status" value="1"/>
</dbReference>
<keyword evidence="3" id="KW-0436">Ligase</keyword>
<dbReference type="EMBL" id="BLKU01000003">
    <property type="protein sequence ID" value="GFG65196.1"/>
    <property type="molecule type" value="Genomic_DNA"/>
</dbReference>
<proteinExistence type="predicted"/>
<dbReference type="Proteomes" id="UP000465306">
    <property type="component" value="Unassembled WGS sequence"/>
</dbReference>
<dbReference type="Pfam" id="PF13193">
    <property type="entry name" value="AMP-binding_C"/>
    <property type="match status" value="1"/>
</dbReference>
<protein>
    <submittedName>
        <fullName evidence="3">Long-chain-fatty-acid--CoA ligase</fullName>
    </submittedName>
</protein>
<feature type="domain" description="AMP-dependent synthetase/ligase" evidence="1">
    <location>
        <begin position="58"/>
        <end position="437"/>
    </location>
</feature>
<evidence type="ECO:0000313" key="4">
    <source>
        <dbReference type="Proteomes" id="UP000465306"/>
    </source>
</evidence>
<evidence type="ECO:0000259" key="1">
    <source>
        <dbReference type="Pfam" id="PF00501"/>
    </source>
</evidence>
<gene>
    <name evidence="3" type="ORF">MKUB_26860</name>
</gene>
<evidence type="ECO:0000313" key="3">
    <source>
        <dbReference type="EMBL" id="GFG65196.1"/>
    </source>
</evidence>
<reference evidence="3 4" key="1">
    <citation type="journal article" date="2019" name="Emerg. Microbes Infect.">
        <title>Comprehensive subspecies identification of 175 nontuberculous mycobacteria species based on 7547 genomic profiles.</title>
        <authorList>
            <person name="Matsumoto Y."/>
            <person name="Kinjo T."/>
            <person name="Motooka D."/>
            <person name="Nabeya D."/>
            <person name="Jung N."/>
            <person name="Uechi K."/>
            <person name="Horii T."/>
            <person name="Iida T."/>
            <person name="Fujita J."/>
            <person name="Nakamura S."/>
        </authorList>
    </citation>
    <scope>NUCLEOTIDE SEQUENCE [LARGE SCALE GENOMIC DNA]</scope>
    <source>
        <strain evidence="3 4">JCM 13573</strain>
    </source>
</reference>
<comment type="caution">
    <text evidence="3">The sequence shown here is derived from an EMBL/GenBank/DDBJ whole genome shotgun (WGS) entry which is preliminary data.</text>
</comment>
<dbReference type="InterPro" id="IPR025110">
    <property type="entry name" value="AMP-bd_C"/>
</dbReference>
<organism evidence="3 4">
    <name type="scientific">Mycobacterium kubicae</name>
    <dbReference type="NCBI Taxonomy" id="120959"/>
    <lineage>
        <taxon>Bacteria</taxon>
        <taxon>Bacillati</taxon>
        <taxon>Actinomycetota</taxon>
        <taxon>Actinomycetes</taxon>
        <taxon>Mycobacteriales</taxon>
        <taxon>Mycobacteriaceae</taxon>
        <taxon>Mycobacterium</taxon>
        <taxon>Mycobacterium simiae complex</taxon>
    </lineage>
</organism>
<evidence type="ECO:0000259" key="2">
    <source>
        <dbReference type="Pfam" id="PF13193"/>
    </source>
</evidence>
<dbReference type="InterPro" id="IPR045851">
    <property type="entry name" value="AMP-bd_C_sf"/>
</dbReference>
<dbReference type="InterPro" id="IPR020845">
    <property type="entry name" value="AMP-binding_CS"/>
</dbReference>
<dbReference type="InterPro" id="IPR042099">
    <property type="entry name" value="ANL_N_sf"/>
</dbReference>
<dbReference type="PROSITE" id="PS00455">
    <property type="entry name" value="AMP_BINDING"/>
    <property type="match status" value="1"/>
</dbReference>
<dbReference type="Pfam" id="PF00501">
    <property type="entry name" value="AMP-binding"/>
    <property type="match status" value="1"/>
</dbReference>
<dbReference type="PANTHER" id="PTHR24096">
    <property type="entry name" value="LONG-CHAIN-FATTY-ACID--COA LIGASE"/>
    <property type="match status" value="1"/>
</dbReference>
<keyword evidence="4" id="KW-1185">Reference proteome</keyword>
<dbReference type="GO" id="GO:0016874">
    <property type="term" value="F:ligase activity"/>
    <property type="evidence" value="ECO:0007669"/>
    <property type="project" value="UniProtKB-KW"/>
</dbReference>
<accession>A0ABQ1BN87</accession>
<dbReference type="InterPro" id="IPR000873">
    <property type="entry name" value="AMP-dep_synth/lig_dom"/>
</dbReference>
<dbReference type="SUPFAM" id="SSF56801">
    <property type="entry name" value="Acetyl-CoA synthetase-like"/>
    <property type="match status" value="1"/>
</dbReference>